<feature type="domain" description="Orn/Lys/Arg decarboxylases family 1 pyridoxal-P attachment site" evidence="4">
    <location>
        <begin position="3"/>
        <end position="185"/>
    </location>
</feature>
<name>A0ABQ1NSF1_9MICC</name>
<keyword evidence="3" id="KW-0808">Transferase</keyword>
<organism evidence="5 6">
    <name type="scientific">Tersicoccus solisilvae</name>
    <dbReference type="NCBI Taxonomy" id="1882339"/>
    <lineage>
        <taxon>Bacteria</taxon>
        <taxon>Bacillati</taxon>
        <taxon>Actinomycetota</taxon>
        <taxon>Actinomycetes</taxon>
        <taxon>Micrococcales</taxon>
        <taxon>Micrococcaceae</taxon>
        <taxon>Tersicoccus</taxon>
    </lineage>
</organism>
<gene>
    <name evidence="5" type="ORF">GCM10011512_05260</name>
</gene>
<accession>A0ABQ1NSF1</accession>
<dbReference type="EMBL" id="BMJI01000001">
    <property type="protein sequence ID" value="GGC81506.1"/>
    <property type="molecule type" value="Genomic_DNA"/>
</dbReference>
<comment type="caution">
    <text evidence="5">The sequence shown here is derived from an EMBL/GenBank/DDBJ whole genome shotgun (WGS) entry which is preliminary data.</text>
</comment>
<protein>
    <recommendedName>
        <fullName evidence="4">Orn/Lys/Arg decarboxylases family 1 pyridoxal-P attachment site domain-containing protein</fullName>
    </recommendedName>
</protein>
<evidence type="ECO:0000259" key="4">
    <source>
        <dbReference type="Pfam" id="PF01276"/>
    </source>
</evidence>
<sequence>MRKHSERPGSVFHALPISRGGPVHCSPWTNDLVDVYGMNLLLAETSATSGGLDSLLDPRGSIKDAQERAARAFHSQHTYFVTNGTSTANKIVHQAVIAPGDIVLVDRNCHKSHHYSLVLAGADVSYLEANPVEAFSLYGAVPLVEIKRRLIALRREGLLDRVKLIALTNCTFDGIVYDPRRVMEECLAIKRDCCTQYPHPARRSDL</sequence>
<dbReference type="InterPro" id="IPR050881">
    <property type="entry name" value="LL-DAP_aminotransferase"/>
</dbReference>
<dbReference type="PANTHER" id="PTHR42832:SF4">
    <property type="entry name" value="BLR3474 PROTEIN"/>
    <property type="match status" value="1"/>
</dbReference>
<evidence type="ECO:0000313" key="6">
    <source>
        <dbReference type="Proteomes" id="UP000597761"/>
    </source>
</evidence>
<evidence type="ECO:0000256" key="1">
    <source>
        <dbReference type="ARBA" id="ARBA00001933"/>
    </source>
</evidence>
<keyword evidence="2" id="KW-0032">Aminotransferase</keyword>
<dbReference type="Pfam" id="PF01276">
    <property type="entry name" value="OKR_DC_1"/>
    <property type="match status" value="1"/>
</dbReference>
<dbReference type="InterPro" id="IPR015424">
    <property type="entry name" value="PyrdxlP-dep_Trfase"/>
</dbReference>
<comment type="cofactor">
    <cofactor evidence="1">
        <name>pyridoxal 5'-phosphate</name>
        <dbReference type="ChEBI" id="CHEBI:597326"/>
    </cofactor>
</comment>
<evidence type="ECO:0000256" key="2">
    <source>
        <dbReference type="ARBA" id="ARBA00022576"/>
    </source>
</evidence>
<proteinExistence type="predicted"/>
<dbReference type="InterPro" id="IPR015421">
    <property type="entry name" value="PyrdxlP-dep_Trfase_major"/>
</dbReference>
<dbReference type="PANTHER" id="PTHR42832">
    <property type="entry name" value="AMINO ACID AMINOTRANSFERASE"/>
    <property type="match status" value="1"/>
</dbReference>
<dbReference type="Gene3D" id="3.40.640.10">
    <property type="entry name" value="Type I PLP-dependent aspartate aminotransferase-like (Major domain)"/>
    <property type="match status" value="1"/>
</dbReference>
<dbReference type="InterPro" id="IPR000310">
    <property type="entry name" value="Orn/Lys/Arg_deCO2ase_major_dom"/>
</dbReference>
<dbReference type="RefSeq" id="WP_188665893.1">
    <property type="nucleotide sequence ID" value="NZ_BMJI01000001.1"/>
</dbReference>
<evidence type="ECO:0000313" key="5">
    <source>
        <dbReference type="EMBL" id="GGC81506.1"/>
    </source>
</evidence>
<evidence type="ECO:0000256" key="3">
    <source>
        <dbReference type="ARBA" id="ARBA00022679"/>
    </source>
</evidence>
<keyword evidence="6" id="KW-1185">Reference proteome</keyword>
<dbReference type="Proteomes" id="UP000597761">
    <property type="component" value="Unassembled WGS sequence"/>
</dbReference>
<reference evidence="6" key="1">
    <citation type="journal article" date="2019" name="Int. J. Syst. Evol. Microbiol.">
        <title>The Global Catalogue of Microorganisms (GCM) 10K type strain sequencing project: providing services to taxonomists for standard genome sequencing and annotation.</title>
        <authorList>
            <consortium name="The Broad Institute Genomics Platform"/>
            <consortium name="The Broad Institute Genome Sequencing Center for Infectious Disease"/>
            <person name="Wu L."/>
            <person name="Ma J."/>
        </authorList>
    </citation>
    <scope>NUCLEOTIDE SEQUENCE [LARGE SCALE GENOMIC DNA]</scope>
    <source>
        <strain evidence="6">CGMCC 1.15480</strain>
    </source>
</reference>
<dbReference type="SUPFAM" id="SSF53383">
    <property type="entry name" value="PLP-dependent transferases"/>
    <property type="match status" value="1"/>
</dbReference>